<evidence type="ECO:0000256" key="1">
    <source>
        <dbReference type="SAM" id="Phobius"/>
    </source>
</evidence>
<dbReference type="EMBL" id="SATR01000002">
    <property type="protein sequence ID" value="TFH93155.1"/>
    <property type="molecule type" value="Genomic_DNA"/>
</dbReference>
<feature type="transmembrane region" description="Helical" evidence="1">
    <location>
        <begin position="90"/>
        <end position="110"/>
    </location>
</feature>
<keyword evidence="1" id="KW-1133">Transmembrane helix</keyword>
<comment type="caution">
    <text evidence="2">The sequence shown here is derived from an EMBL/GenBank/DDBJ whole genome shotgun (WGS) entry which is preliminary data.</text>
</comment>
<feature type="transmembrane region" description="Helical" evidence="1">
    <location>
        <begin position="258"/>
        <end position="280"/>
    </location>
</feature>
<organism evidence="2 3">
    <name type="scientific">Vibrio ouci</name>
    <dbReference type="NCBI Taxonomy" id="2499078"/>
    <lineage>
        <taxon>Bacteria</taxon>
        <taxon>Pseudomonadati</taxon>
        <taxon>Pseudomonadota</taxon>
        <taxon>Gammaproteobacteria</taxon>
        <taxon>Vibrionales</taxon>
        <taxon>Vibrionaceae</taxon>
        <taxon>Vibrio</taxon>
    </lineage>
</organism>
<dbReference type="AlphaFoldDB" id="A0A4Y8WKM5"/>
<keyword evidence="1" id="KW-0472">Membrane</keyword>
<dbReference type="Proteomes" id="UP000297753">
    <property type="component" value="Unassembled WGS sequence"/>
</dbReference>
<evidence type="ECO:0000313" key="3">
    <source>
        <dbReference type="Proteomes" id="UP000297753"/>
    </source>
</evidence>
<protein>
    <recommendedName>
        <fullName evidence="4">Na(+)/drug antiporter</fullName>
    </recommendedName>
</protein>
<proteinExistence type="predicted"/>
<name>A0A4Y8WKM5_9VIBR</name>
<evidence type="ECO:0000313" key="2">
    <source>
        <dbReference type="EMBL" id="TFH93155.1"/>
    </source>
</evidence>
<dbReference type="OrthoDB" id="9780160at2"/>
<feature type="transmembrane region" description="Helical" evidence="1">
    <location>
        <begin position="12"/>
        <end position="34"/>
    </location>
</feature>
<keyword evidence="1" id="KW-0812">Transmembrane</keyword>
<evidence type="ECO:0008006" key="4">
    <source>
        <dbReference type="Google" id="ProtNLM"/>
    </source>
</evidence>
<accession>A0A4Y8WKM5</accession>
<feature type="transmembrane region" description="Helical" evidence="1">
    <location>
        <begin position="46"/>
        <end position="64"/>
    </location>
</feature>
<keyword evidence="3" id="KW-1185">Reference proteome</keyword>
<feature type="transmembrane region" description="Helical" evidence="1">
    <location>
        <begin position="122"/>
        <end position="148"/>
    </location>
</feature>
<dbReference type="RefSeq" id="WP_134833943.1">
    <property type="nucleotide sequence ID" value="NZ_SATR01000002.1"/>
</dbReference>
<gene>
    <name evidence="2" type="ORF">ELS82_01745</name>
</gene>
<sequence length="298" mass="33328">MLWFFLRSYGKTKITLTGFLIEVPINVLVSYWLIYPWAMGIEGAALGSLIARFVRLLWMGFYTVKHIHARQGQTTASIDRRVILKKISGLFGVSFASSVGVSAASVFLYAHLARLPSETFAGYSMIMSIQGMALTVMNAVASMIAVMAKMDNKNNPMSVVVSYSHEIDYFLRVSMVFFFFASIVSLSVSGIALDLMLISTLIMVSLDLGMKSLSSYFSVAYLKVFGFHRVAVTYEVLGRCVLQSSMVWLLVVVDIRQIIGYVMAAVVAETLTLCLLRRAFEQRKIEARSRYQGGRFNR</sequence>
<feature type="transmembrane region" description="Helical" evidence="1">
    <location>
        <begin position="169"/>
        <end position="191"/>
    </location>
</feature>
<reference evidence="2 3" key="1">
    <citation type="submission" date="2019-01" db="EMBL/GenBank/DDBJ databases">
        <title>Vibrio BEI176 sp. nov, a marine bacterium isolated from China: eastern marignal seas.</title>
        <authorList>
            <person name="Li B."/>
        </authorList>
    </citation>
    <scope>NUCLEOTIDE SEQUENCE [LARGE SCALE GENOMIC DNA]</scope>
    <source>
        <strain evidence="2 3">BEI176</strain>
    </source>
</reference>